<dbReference type="InterPro" id="IPR000953">
    <property type="entry name" value="Chromo/chromo_shadow_dom"/>
</dbReference>
<evidence type="ECO:0000256" key="15">
    <source>
        <dbReference type="ARBA" id="ARBA00023172"/>
    </source>
</evidence>
<keyword evidence="8" id="KW-0255">Endonuclease</keyword>
<dbReference type="InterPro" id="IPR001584">
    <property type="entry name" value="Integrase_cat-core"/>
</dbReference>
<evidence type="ECO:0000256" key="9">
    <source>
        <dbReference type="ARBA" id="ARBA00022801"/>
    </source>
</evidence>
<dbReference type="InterPro" id="IPR041588">
    <property type="entry name" value="Integrase_H2C2"/>
</dbReference>
<evidence type="ECO:0000256" key="11">
    <source>
        <dbReference type="ARBA" id="ARBA00022908"/>
    </source>
</evidence>
<evidence type="ECO:0000256" key="7">
    <source>
        <dbReference type="ARBA" id="ARBA00022750"/>
    </source>
</evidence>
<dbReference type="InterPro" id="IPR050951">
    <property type="entry name" value="Retrovirus_Pol_polyprotein"/>
</dbReference>
<protein>
    <recommendedName>
        <fullName evidence="16">Gypsy retrotransposon integrase-like protein 1</fullName>
    </recommendedName>
</protein>
<dbReference type="InterPro" id="IPR043502">
    <property type="entry name" value="DNA/RNA_pol_sf"/>
</dbReference>
<dbReference type="InterPro" id="IPR016197">
    <property type="entry name" value="Chromo-like_dom_sf"/>
</dbReference>
<dbReference type="SUPFAM" id="SSF54160">
    <property type="entry name" value="Chromo domain-like"/>
    <property type="match status" value="1"/>
</dbReference>
<keyword evidence="13" id="KW-0239">DNA-directed DNA polymerase</keyword>
<keyword evidence="4" id="KW-0548">Nucleotidyltransferase</keyword>
<keyword evidence="2" id="KW-0645">Protease</keyword>
<organism evidence="19 20">
    <name type="scientific">Poecilia mexicana</name>
    <dbReference type="NCBI Taxonomy" id="48701"/>
    <lineage>
        <taxon>Eukaryota</taxon>
        <taxon>Metazoa</taxon>
        <taxon>Chordata</taxon>
        <taxon>Craniata</taxon>
        <taxon>Vertebrata</taxon>
        <taxon>Euteleostomi</taxon>
        <taxon>Actinopterygii</taxon>
        <taxon>Neopterygii</taxon>
        <taxon>Teleostei</taxon>
        <taxon>Neoteleostei</taxon>
        <taxon>Acanthomorphata</taxon>
        <taxon>Ovalentaria</taxon>
        <taxon>Atherinomorphae</taxon>
        <taxon>Cyprinodontiformes</taxon>
        <taxon>Poeciliidae</taxon>
        <taxon>Poeciliinae</taxon>
        <taxon>Poecilia</taxon>
    </lineage>
</organism>
<dbReference type="PANTHER" id="PTHR37984">
    <property type="entry name" value="PROTEIN CBG26694"/>
    <property type="match status" value="1"/>
</dbReference>
<dbReference type="InterPro" id="IPR041373">
    <property type="entry name" value="RT_RNaseH"/>
</dbReference>
<dbReference type="Gene3D" id="3.10.20.370">
    <property type="match status" value="1"/>
</dbReference>
<keyword evidence="14" id="KW-0238">DNA-binding</keyword>
<accession>A0A3B3WPB4</accession>
<dbReference type="PANTHER" id="PTHR37984:SF15">
    <property type="entry name" value="INTEGRASE CATALYTIC DOMAIN-CONTAINING PROTEIN"/>
    <property type="match status" value="1"/>
</dbReference>
<dbReference type="InterPro" id="IPR023780">
    <property type="entry name" value="Chromo_domain"/>
</dbReference>
<reference evidence="19" key="1">
    <citation type="submission" date="2025-08" db="UniProtKB">
        <authorList>
            <consortium name="Ensembl"/>
        </authorList>
    </citation>
    <scope>IDENTIFICATION</scope>
</reference>
<dbReference type="GO" id="GO:0046872">
    <property type="term" value="F:metal ion binding"/>
    <property type="evidence" value="ECO:0007669"/>
    <property type="project" value="UniProtKB-KW"/>
</dbReference>
<dbReference type="GO" id="GO:0004519">
    <property type="term" value="F:endonuclease activity"/>
    <property type="evidence" value="ECO:0007669"/>
    <property type="project" value="UniProtKB-KW"/>
</dbReference>
<keyword evidence="15" id="KW-0233">DNA recombination</keyword>
<dbReference type="CDD" id="cd09274">
    <property type="entry name" value="RNase_HI_RT_Ty3"/>
    <property type="match status" value="1"/>
</dbReference>
<keyword evidence="3" id="KW-0808">Transferase</keyword>
<evidence type="ECO:0000256" key="4">
    <source>
        <dbReference type="ARBA" id="ARBA00022695"/>
    </source>
</evidence>
<dbReference type="SMART" id="SM00298">
    <property type="entry name" value="CHROMO"/>
    <property type="match status" value="1"/>
</dbReference>
<keyword evidence="10" id="KW-0460">Magnesium</keyword>
<proteinExistence type="predicted"/>
<dbReference type="GO" id="GO:0006508">
    <property type="term" value="P:proteolysis"/>
    <property type="evidence" value="ECO:0007669"/>
    <property type="project" value="UniProtKB-KW"/>
</dbReference>
<name>A0A3B3WPB4_9TELE</name>
<evidence type="ECO:0000256" key="10">
    <source>
        <dbReference type="ARBA" id="ARBA00022842"/>
    </source>
</evidence>
<keyword evidence="12" id="KW-0695">RNA-directed DNA polymerase</keyword>
<evidence type="ECO:0000259" key="17">
    <source>
        <dbReference type="PROSITE" id="PS50013"/>
    </source>
</evidence>
<dbReference type="GO" id="GO:0003677">
    <property type="term" value="F:DNA binding"/>
    <property type="evidence" value="ECO:0007669"/>
    <property type="project" value="UniProtKB-KW"/>
</dbReference>
<evidence type="ECO:0000259" key="18">
    <source>
        <dbReference type="PROSITE" id="PS50994"/>
    </source>
</evidence>
<dbReference type="FunFam" id="3.10.20.370:FF:000003">
    <property type="entry name" value="Transposon Tf2-6 polyprotein"/>
    <property type="match status" value="1"/>
</dbReference>
<dbReference type="AlphaFoldDB" id="A0A3B3WPB4"/>
<dbReference type="GO" id="GO:0003964">
    <property type="term" value="F:RNA-directed DNA polymerase activity"/>
    <property type="evidence" value="ECO:0007669"/>
    <property type="project" value="UniProtKB-KW"/>
</dbReference>
<evidence type="ECO:0000256" key="3">
    <source>
        <dbReference type="ARBA" id="ARBA00022679"/>
    </source>
</evidence>
<evidence type="ECO:0000313" key="19">
    <source>
        <dbReference type="Ensembl" id="ENSPMEP00000004645.1"/>
    </source>
</evidence>
<dbReference type="SUPFAM" id="SSF53098">
    <property type="entry name" value="Ribonuclease H-like"/>
    <property type="match status" value="1"/>
</dbReference>
<dbReference type="InterPro" id="IPR056924">
    <property type="entry name" value="SH3_Tf2-1"/>
</dbReference>
<evidence type="ECO:0000256" key="2">
    <source>
        <dbReference type="ARBA" id="ARBA00022670"/>
    </source>
</evidence>
<sequence length="615" mass="68973">DPSAQFTVEVDASETGVGAILSQRSSRDGKLHPCAFFSKKFTTTEGRYDIGDRELLAIKLALEEWRHWLEGTELPVIIWTDHKNLSYLQSAKRLNPRQYRWSLFFSRFNFNITYRPGSKNTKPDALSRLHSPDDPSEASGAILPATCTIGSLTWDLERAIQEALTTDPDPGKGPPNRQYIPTPVRARAIQWAHSSGFSGHPGISRTIALLRRYFWWPSLNKDVIEYVSACSTCARNKTSHRPPSGLLQPLSIPSRPWSHISLDFVTGLPTSKQKSVILTIIDRFSKACHLVALTKLPSAAETAKLLFRHVFRLHGIPTEIVSDRGPQFTSQVWRDFCSALGARPCLSSGFHPQTNGQCERLNQELENTLRCLCASNPTSWSVHLPWVEYAHNTHISSASGLSPFEASQGFQPSLLPESFPDKVIPSVRHHIQNCQRIWNQTKAALQRTSAQNKRLADRKRVPAPIFSPGQRVWLSSKNFPLKSCSRKLSPRFLGPFIVETVISPSAVRLKLPSHLRVHPVFHVSQIKPYISSPLCPPSEPPPPARVIDGHPAYSVRRIVDVRPRGRGRQYLVDWEGYGPEERSWVPRSFILDRSLITSFERSAASSSGRPPGGVR</sequence>
<feature type="domain" description="Integrase catalytic" evidence="18">
    <location>
        <begin position="252"/>
        <end position="411"/>
    </location>
</feature>
<dbReference type="Pfam" id="PF17917">
    <property type="entry name" value="RT_RNaseH"/>
    <property type="match status" value="1"/>
</dbReference>
<dbReference type="Gene3D" id="3.30.420.10">
    <property type="entry name" value="Ribonuclease H-like superfamily/Ribonuclease H"/>
    <property type="match status" value="1"/>
</dbReference>
<dbReference type="GO" id="GO:0004190">
    <property type="term" value="F:aspartic-type endopeptidase activity"/>
    <property type="evidence" value="ECO:0007669"/>
    <property type="project" value="UniProtKB-KW"/>
</dbReference>
<dbReference type="Gene3D" id="2.40.50.40">
    <property type="match status" value="1"/>
</dbReference>
<evidence type="ECO:0000256" key="6">
    <source>
        <dbReference type="ARBA" id="ARBA00022723"/>
    </source>
</evidence>
<dbReference type="Gene3D" id="1.10.340.70">
    <property type="match status" value="1"/>
</dbReference>
<feature type="domain" description="Chromo" evidence="17">
    <location>
        <begin position="553"/>
        <end position="611"/>
    </location>
</feature>
<dbReference type="Pfam" id="PF00385">
    <property type="entry name" value="Chromo"/>
    <property type="match status" value="1"/>
</dbReference>
<evidence type="ECO:0000256" key="5">
    <source>
        <dbReference type="ARBA" id="ARBA00022722"/>
    </source>
</evidence>
<keyword evidence="20" id="KW-1185">Reference proteome</keyword>
<reference evidence="19" key="2">
    <citation type="submission" date="2025-09" db="UniProtKB">
        <authorList>
            <consortium name="Ensembl"/>
        </authorList>
    </citation>
    <scope>IDENTIFICATION</scope>
</reference>
<dbReference type="Pfam" id="PF24626">
    <property type="entry name" value="SH3_Tf2-1"/>
    <property type="match status" value="1"/>
</dbReference>
<dbReference type="InterPro" id="IPR012337">
    <property type="entry name" value="RNaseH-like_sf"/>
</dbReference>
<dbReference type="Proteomes" id="UP000261480">
    <property type="component" value="Unplaced"/>
</dbReference>
<dbReference type="Pfam" id="PF17921">
    <property type="entry name" value="Integrase_H2C2"/>
    <property type="match status" value="1"/>
</dbReference>
<dbReference type="STRING" id="48701.ENSPMEP00000004645"/>
<dbReference type="SUPFAM" id="SSF56672">
    <property type="entry name" value="DNA/RNA polymerases"/>
    <property type="match status" value="1"/>
</dbReference>
<evidence type="ECO:0000256" key="8">
    <source>
        <dbReference type="ARBA" id="ARBA00022759"/>
    </source>
</evidence>
<evidence type="ECO:0000256" key="13">
    <source>
        <dbReference type="ARBA" id="ARBA00022932"/>
    </source>
</evidence>
<dbReference type="FunFam" id="3.30.420.10:FF:000032">
    <property type="entry name" value="Retrovirus-related Pol polyprotein from transposon 297-like Protein"/>
    <property type="match status" value="1"/>
</dbReference>
<dbReference type="PROSITE" id="PS50013">
    <property type="entry name" value="CHROMO_2"/>
    <property type="match status" value="1"/>
</dbReference>
<dbReference type="Pfam" id="PF00665">
    <property type="entry name" value="rve"/>
    <property type="match status" value="1"/>
</dbReference>
<evidence type="ECO:0000256" key="16">
    <source>
        <dbReference type="ARBA" id="ARBA00039658"/>
    </source>
</evidence>
<evidence type="ECO:0000256" key="14">
    <source>
        <dbReference type="ARBA" id="ARBA00023125"/>
    </source>
</evidence>
<keyword evidence="7" id="KW-0064">Aspartyl protease</keyword>
<dbReference type="GO" id="GO:0006310">
    <property type="term" value="P:DNA recombination"/>
    <property type="evidence" value="ECO:0007669"/>
    <property type="project" value="UniProtKB-KW"/>
</dbReference>
<keyword evidence="5" id="KW-0540">Nuclease</keyword>
<dbReference type="InterPro" id="IPR036397">
    <property type="entry name" value="RNaseH_sf"/>
</dbReference>
<dbReference type="GO" id="GO:0015074">
    <property type="term" value="P:DNA integration"/>
    <property type="evidence" value="ECO:0007669"/>
    <property type="project" value="UniProtKB-KW"/>
</dbReference>
<keyword evidence="6" id="KW-0479">Metal-binding</keyword>
<dbReference type="Ensembl" id="ENSPMET00000008838.1">
    <property type="protein sequence ID" value="ENSPMEP00000004645.1"/>
    <property type="gene ID" value="ENSPMEG00000005902.1"/>
</dbReference>
<evidence type="ECO:0000313" key="20">
    <source>
        <dbReference type="Proteomes" id="UP000261480"/>
    </source>
</evidence>
<evidence type="ECO:0000256" key="12">
    <source>
        <dbReference type="ARBA" id="ARBA00022918"/>
    </source>
</evidence>
<evidence type="ECO:0000256" key="1">
    <source>
        <dbReference type="ARBA" id="ARBA00004123"/>
    </source>
</evidence>
<keyword evidence="9" id="KW-0378">Hydrolase</keyword>
<comment type="subcellular location">
    <subcellularLocation>
        <location evidence="1">Nucleus</location>
    </subcellularLocation>
</comment>
<dbReference type="GO" id="GO:0003887">
    <property type="term" value="F:DNA-directed DNA polymerase activity"/>
    <property type="evidence" value="ECO:0007669"/>
    <property type="project" value="UniProtKB-KW"/>
</dbReference>
<dbReference type="GO" id="GO:0005634">
    <property type="term" value="C:nucleus"/>
    <property type="evidence" value="ECO:0007669"/>
    <property type="project" value="UniProtKB-SubCell"/>
</dbReference>
<dbReference type="PROSITE" id="PS50994">
    <property type="entry name" value="INTEGRASE"/>
    <property type="match status" value="1"/>
</dbReference>
<keyword evidence="11" id="KW-0229">DNA integration</keyword>